<dbReference type="EMBL" id="MT141411">
    <property type="protein sequence ID" value="QJA60510.1"/>
    <property type="molecule type" value="Genomic_DNA"/>
</dbReference>
<protein>
    <submittedName>
        <fullName evidence="2">Uncharacterized protein</fullName>
    </submittedName>
</protein>
<accession>A0A6M3ISG6</accession>
<gene>
    <name evidence="2" type="ORF">MM415B01106_0017</name>
</gene>
<evidence type="ECO:0000256" key="1">
    <source>
        <dbReference type="SAM" id="Phobius"/>
    </source>
</evidence>
<feature type="transmembrane region" description="Helical" evidence="1">
    <location>
        <begin position="31"/>
        <end position="52"/>
    </location>
</feature>
<sequence length="69" mass="8260">MAAHEEYHLYDTAENWVYREFRATAFLDWRVFPGFIGACLMSLTPARLGLVCRRIRGRRWRNSRQGRVE</sequence>
<keyword evidence="1" id="KW-0812">Transmembrane</keyword>
<name>A0A6M3ISG6_9ZZZZ</name>
<organism evidence="2">
    <name type="scientific">viral metagenome</name>
    <dbReference type="NCBI Taxonomy" id="1070528"/>
    <lineage>
        <taxon>unclassified sequences</taxon>
        <taxon>metagenomes</taxon>
        <taxon>organismal metagenomes</taxon>
    </lineage>
</organism>
<keyword evidence="1" id="KW-0472">Membrane</keyword>
<keyword evidence="1" id="KW-1133">Transmembrane helix</keyword>
<dbReference type="AlphaFoldDB" id="A0A6M3ISG6"/>
<evidence type="ECO:0000313" key="2">
    <source>
        <dbReference type="EMBL" id="QJA60510.1"/>
    </source>
</evidence>
<reference evidence="2" key="1">
    <citation type="submission" date="2020-03" db="EMBL/GenBank/DDBJ databases">
        <title>The deep terrestrial virosphere.</title>
        <authorList>
            <person name="Holmfeldt K."/>
            <person name="Nilsson E."/>
            <person name="Simone D."/>
            <person name="Lopez-Fernandez M."/>
            <person name="Wu X."/>
            <person name="de Brujin I."/>
            <person name="Lundin D."/>
            <person name="Andersson A."/>
            <person name="Bertilsson S."/>
            <person name="Dopson M."/>
        </authorList>
    </citation>
    <scope>NUCLEOTIDE SEQUENCE</scope>
    <source>
        <strain evidence="2">MM415B01106</strain>
    </source>
</reference>
<proteinExistence type="predicted"/>